<organism evidence="7 8">
    <name type="scientific">Cavenderia fasciculata</name>
    <name type="common">Slime mold</name>
    <name type="synonym">Dictyostelium fasciculatum</name>
    <dbReference type="NCBI Taxonomy" id="261658"/>
    <lineage>
        <taxon>Eukaryota</taxon>
        <taxon>Amoebozoa</taxon>
        <taxon>Evosea</taxon>
        <taxon>Eumycetozoa</taxon>
        <taxon>Dictyostelia</taxon>
        <taxon>Acytosteliales</taxon>
        <taxon>Cavenderiaceae</taxon>
        <taxon>Cavenderia</taxon>
    </lineage>
</organism>
<evidence type="ECO:0000256" key="3">
    <source>
        <dbReference type="ARBA" id="ARBA00023242"/>
    </source>
</evidence>
<gene>
    <name evidence="7" type="ORF">DFA_11280</name>
</gene>
<evidence type="ECO:0000313" key="8">
    <source>
        <dbReference type="Proteomes" id="UP000007797"/>
    </source>
</evidence>
<feature type="compositionally biased region" description="Low complexity" evidence="5">
    <location>
        <begin position="234"/>
        <end position="256"/>
    </location>
</feature>
<dbReference type="InterPro" id="IPR005172">
    <property type="entry name" value="CRC"/>
</dbReference>
<proteinExistence type="inferred from homology"/>
<evidence type="ECO:0000256" key="5">
    <source>
        <dbReference type="SAM" id="MobiDB-lite"/>
    </source>
</evidence>
<feature type="region of interest" description="Disordered" evidence="5">
    <location>
        <begin position="120"/>
        <end position="153"/>
    </location>
</feature>
<evidence type="ECO:0000313" key="7">
    <source>
        <dbReference type="EMBL" id="EGG13519.1"/>
    </source>
</evidence>
<feature type="region of interest" description="Disordered" evidence="5">
    <location>
        <begin position="222"/>
        <end position="334"/>
    </location>
</feature>
<evidence type="ECO:0000259" key="6">
    <source>
        <dbReference type="PROSITE" id="PS51634"/>
    </source>
</evidence>
<keyword evidence="4" id="KW-0175">Coiled coil</keyword>
<feature type="compositionally biased region" description="Low complexity" evidence="5">
    <location>
        <begin position="267"/>
        <end position="291"/>
    </location>
</feature>
<dbReference type="PANTHER" id="PTHR12446:SF34">
    <property type="entry name" value="PROTEIN LIN-54 HOMOLOG"/>
    <property type="match status" value="1"/>
</dbReference>
<dbReference type="Pfam" id="PF03638">
    <property type="entry name" value="TCR"/>
    <property type="match status" value="2"/>
</dbReference>
<evidence type="ECO:0000256" key="2">
    <source>
        <dbReference type="ARBA" id="ARBA00007267"/>
    </source>
</evidence>
<sequence length="597" mass="65899">MEGIDQHMQQQQEQLQQQLQQQQQQLDIEQHGVVGDESIIMDSGQPHLLPQLIPDLTVQTNIVDTSMEQHDDLSLDSSINMSSEAPMILDQLSSNRYNLDQQQQQQQQQQHQMINNIVKSTTPSVNNNSNSNGISHHQQQHNNNNNNNINSTSYTIRGAHATPSLNNLPLIIKGKDATPSTTTTILGNGFMNPSITSSLNQMINTQNTTPTTLSPYYSSAQQLTGQMNPTNGFVVPSALPPSTSSPVLTSVSTPSSNIPPPPPPSLPISTSTVGGKRTSSTTPSPSSSRSGTPPPSSPALTSTTSTTTNNNNINNNNTVLNSDGASQQQQPIIPTPVVPPRKGCHCKNSKCLKLYCECFANKLLCNGCHCFGCHNNDANIEVVQRSRSNILERNPEAFNPKFKQKEETKQHKHTKGCHCRKSECLKKYCECFQAGIPCGEHCKCIDCRNTGEDIKERSKPKEQPLKKEERKPTATAIAIPITKPASSIIAPVIGDGATNLTDIIKSYTSLDKMAQYCIYDILSTVKDHPEVMQTKQQISLQCDEDLGFQTEQQQNNNHENNNNNHIADEFKETFIQAEFKLLSRLSNFLKEMIDHTP</sequence>
<feature type="domain" description="CRC" evidence="6">
    <location>
        <begin position="340"/>
        <end position="452"/>
    </location>
</feature>
<dbReference type="PROSITE" id="PS51634">
    <property type="entry name" value="CRC"/>
    <property type="match status" value="1"/>
</dbReference>
<dbReference type="AlphaFoldDB" id="F4QC32"/>
<dbReference type="GO" id="GO:0006355">
    <property type="term" value="P:regulation of DNA-templated transcription"/>
    <property type="evidence" value="ECO:0007669"/>
    <property type="project" value="TreeGrafter"/>
</dbReference>
<keyword evidence="3" id="KW-0539">Nucleus</keyword>
<comment type="similarity">
    <text evidence="2">Belongs to the lin-54 family.</text>
</comment>
<dbReference type="GO" id="GO:0005634">
    <property type="term" value="C:nucleus"/>
    <property type="evidence" value="ECO:0007669"/>
    <property type="project" value="UniProtKB-SubCell"/>
</dbReference>
<feature type="compositionally biased region" description="Low complexity" evidence="5">
    <location>
        <begin position="298"/>
        <end position="318"/>
    </location>
</feature>
<feature type="coiled-coil region" evidence="4">
    <location>
        <begin position="1"/>
        <end position="32"/>
    </location>
</feature>
<comment type="subcellular location">
    <subcellularLocation>
        <location evidence="1">Nucleus</location>
    </subcellularLocation>
</comment>
<dbReference type="SMART" id="SM01114">
    <property type="entry name" value="CXC"/>
    <property type="match status" value="2"/>
</dbReference>
<dbReference type="Proteomes" id="UP000007797">
    <property type="component" value="Unassembled WGS sequence"/>
</dbReference>
<dbReference type="InterPro" id="IPR033467">
    <property type="entry name" value="Tesmin/TSO1-like_CXC"/>
</dbReference>
<dbReference type="KEGG" id="dfa:DFA_11280"/>
<evidence type="ECO:0000256" key="1">
    <source>
        <dbReference type="ARBA" id="ARBA00004123"/>
    </source>
</evidence>
<reference evidence="8" key="1">
    <citation type="journal article" date="2011" name="Genome Res.">
        <title>Phylogeny-wide analysis of social amoeba genomes highlights ancient origins for complex intercellular communication.</title>
        <authorList>
            <person name="Heidel A.J."/>
            <person name="Lawal H.M."/>
            <person name="Felder M."/>
            <person name="Schilde C."/>
            <person name="Helps N.R."/>
            <person name="Tunggal B."/>
            <person name="Rivero F."/>
            <person name="John U."/>
            <person name="Schleicher M."/>
            <person name="Eichinger L."/>
            <person name="Platzer M."/>
            <person name="Noegel A.A."/>
            <person name="Schaap P."/>
            <person name="Gloeckner G."/>
        </authorList>
    </citation>
    <scope>NUCLEOTIDE SEQUENCE [LARGE SCALE GENOMIC DNA]</scope>
    <source>
        <strain evidence="8">SH3</strain>
    </source>
</reference>
<dbReference type="InterPro" id="IPR028307">
    <property type="entry name" value="Lin-54_fam"/>
</dbReference>
<name>F4QC32_CACFS</name>
<keyword evidence="8" id="KW-1185">Reference proteome</keyword>
<dbReference type="GeneID" id="14866181"/>
<protein>
    <submittedName>
        <fullName evidence="7">Tesmin/TSO1-like protein</fullName>
    </submittedName>
</protein>
<accession>F4QC32</accession>
<feature type="compositionally biased region" description="Pro residues" evidence="5">
    <location>
        <begin position="257"/>
        <end position="266"/>
    </location>
</feature>
<feature type="compositionally biased region" description="Low complexity" evidence="5">
    <location>
        <begin position="126"/>
        <end position="151"/>
    </location>
</feature>
<dbReference type="STRING" id="1054147.F4QC32"/>
<dbReference type="OrthoDB" id="6283463at2759"/>
<dbReference type="PANTHER" id="PTHR12446">
    <property type="entry name" value="TESMIN/TSO1-RELATED"/>
    <property type="match status" value="1"/>
</dbReference>
<feature type="compositionally biased region" description="Polar residues" evidence="5">
    <location>
        <begin position="222"/>
        <end position="231"/>
    </location>
</feature>
<evidence type="ECO:0000256" key="4">
    <source>
        <dbReference type="SAM" id="Coils"/>
    </source>
</evidence>
<dbReference type="RefSeq" id="XP_004350223.1">
    <property type="nucleotide sequence ID" value="XM_004350173.1"/>
</dbReference>
<dbReference type="EMBL" id="GL883029">
    <property type="protein sequence ID" value="EGG13519.1"/>
    <property type="molecule type" value="Genomic_DNA"/>
</dbReference>